<evidence type="ECO:0000259" key="10">
    <source>
        <dbReference type="Pfam" id="PF02983"/>
    </source>
</evidence>
<evidence type="ECO:0000256" key="1">
    <source>
        <dbReference type="ARBA" id="ARBA00007664"/>
    </source>
</evidence>
<comment type="caution">
    <text evidence="11">The sequence shown here is derived from an EMBL/GenBank/DDBJ whole genome shotgun (WGS) entry which is preliminary data.</text>
</comment>
<keyword evidence="3 8" id="KW-0732">Signal</keyword>
<keyword evidence="6" id="KW-0865">Zymogen</keyword>
<comment type="similarity">
    <text evidence="1">Belongs to the peptidase S1 family.</text>
</comment>
<dbReference type="InterPro" id="IPR001316">
    <property type="entry name" value="Pept_S1A_streptogrisin"/>
</dbReference>
<dbReference type="Pfam" id="PF00089">
    <property type="entry name" value="Trypsin"/>
    <property type="match status" value="1"/>
</dbReference>
<reference evidence="11 12" key="1">
    <citation type="journal article" date="2019" name="Int. J. Syst. Evol. Microbiol.">
        <title>The Global Catalogue of Microorganisms (GCM) 10K type strain sequencing project: providing services to taxonomists for standard genome sequencing and annotation.</title>
        <authorList>
            <consortium name="The Broad Institute Genomics Platform"/>
            <consortium name="The Broad Institute Genome Sequencing Center for Infectious Disease"/>
            <person name="Wu L."/>
            <person name="Ma J."/>
        </authorList>
    </citation>
    <scope>NUCLEOTIDE SEQUENCE [LARGE SCALE GENOMIC DNA]</scope>
    <source>
        <strain evidence="11 12">JCM 15481</strain>
    </source>
</reference>
<evidence type="ECO:0000256" key="8">
    <source>
        <dbReference type="SAM" id="SignalP"/>
    </source>
</evidence>
<feature type="chain" id="PRO_5045470114" evidence="8">
    <location>
        <begin position="34"/>
        <end position="358"/>
    </location>
</feature>
<feature type="domain" description="Peptidase S1" evidence="9">
    <location>
        <begin position="173"/>
        <end position="347"/>
    </location>
</feature>
<evidence type="ECO:0000256" key="5">
    <source>
        <dbReference type="ARBA" id="ARBA00022825"/>
    </source>
</evidence>
<dbReference type="InterPro" id="IPR043504">
    <property type="entry name" value="Peptidase_S1_PA_chymotrypsin"/>
</dbReference>
<keyword evidence="2" id="KW-0645">Protease</keyword>
<evidence type="ECO:0000256" key="6">
    <source>
        <dbReference type="ARBA" id="ARBA00023145"/>
    </source>
</evidence>
<evidence type="ECO:0000256" key="7">
    <source>
        <dbReference type="ARBA" id="ARBA00023157"/>
    </source>
</evidence>
<organism evidence="11 12">
    <name type="scientific">Streptomyces synnematoformans</name>
    <dbReference type="NCBI Taxonomy" id="415721"/>
    <lineage>
        <taxon>Bacteria</taxon>
        <taxon>Bacillati</taxon>
        <taxon>Actinomycetota</taxon>
        <taxon>Actinomycetes</taxon>
        <taxon>Kitasatosporales</taxon>
        <taxon>Streptomycetaceae</taxon>
        <taxon>Streptomyces</taxon>
    </lineage>
</organism>
<evidence type="ECO:0000313" key="12">
    <source>
        <dbReference type="Proteomes" id="UP001500443"/>
    </source>
</evidence>
<keyword evidence="4" id="KW-0378">Hydrolase</keyword>
<dbReference type="Proteomes" id="UP001500443">
    <property type="component" value="Unassembled WGS sequence"/>
</dbReference>
<protein>
    <submittedName>
        <fullName evidence="11">S1 family peptidase</fullName>
    </submittedName>
</protein>
<keyword evidence="7" id="KW-1015">Disulfide bond</keyword>
<evidence type="ECO:0000256" key="3">
    <source>
        <dbReference type="ARBA" id="ARBA00022729"/>
    </source>
</evidence>
<evidence type="ECO:0000313" key="11">
    <source>
        <dbReference type="EMBL" id="GAA2135935.1"/>
    </source>
</evidence>
<dbReference type="RefSeq" id="WP_344291790.1">
    <property type="nucleotide sequence ID" value="NZ_BAAAPF010000171.1"/>
</dbReference>
<dbReference type="SUPFAM" id="SSF50494">
    <property type="entry name" value="Trypsin-like serine proteases"/>
    <property type="match status" value="1"/>
</dbReference>
<feature type="domain" description="Peptidase S1A alpha-lytic prodomain" evidence="10">
    <location>
        <begin position="100"/>
        <end position="153"/>
    </location>
</feature>
<dbReference type="PIRSF" id="PIRSF001134">
    <property type="entry name" value="Streptogrisin"/>
    <property type="match status" value="1"/>
</dbReference>
<evidence type="ECO:0000259" key="9">
    <source>
        <dbReference type="Pfam" id="PF00089"/>
    </source>
</evidence>
<keyword evidence="12" id="KW-1185">Reference proteome</keyword>
<accession>A0ABN2Z2X4</accession>
<evidence type="ECO:0000256" key="2">
    <source>
        <dbReference type="ARBA" id="ARBA00022670"/>
    </source>
</evidence>
<dbReference type="InterPro" id="IPR009003">
    <property type="entry name" value="Peptidase_S1_PA"/>
</dbReference>
<evidence type="ECO:0000256" key="4">
    <source>
        <dbReference type="ARBA" id="ARBA00022801"/>
    </source>
</evidence>
<dbReference type="EMBL" id="BAAAPF010000171">
    <property type="protein sequence ID" value="GAA2135935.1"/>
    <property type="molecule type" value="Genomic_DNA"/>
</dbReference>
<dbReference type="InterPro" id="IPR001254">
    <property type="entry name" value="Trypsin_dom"/>
</dbReference>
<dbReference type="Pfam" id="PF02983">
    <property type="entry name" value="Pro_Al_protease"/>
    <property type="match status" value="1"/>
</dbReference>
<gene>
    <name evidence="11" type="ORF">GCM10009802_44670</name>
</gene>
<sequence>MRYRAISKSRYAIAGAGAAALIAGSLTLATANASTSEPTADTLSSAAASELAGTLVQDLKGGAAGAYYDAEAKELVVNVVSDEAAEQAEAAGARARTVDHTTKQLAAAKADLARDAVAGTSRALDPVTNQVVVTADSTVRGAALAELKKEVAAQDGKAVLKRSEGTFRPYIAGGDAIYTGGSRCSLGFNVTKGGEPYFLTAGHCVELGGSSWSETSGGPVIGEAEGATFPGSDRALVKYVADIDHPSEVDLYDGSAQEITGAREATVGETVQRSGSTTQLHDGTVIALDVSVTYPEGTVDGLIQTDVCAEPGDSGGALFAGSDAIGLTSGGSGDCTNGGETFFEPVVAALDEYGATIP</sequence>
<dbReference type="CDD" id="cd21112">
    <property type="entry name" value="alphaLP-like"/>
    <property type="match status" value="1"/>
</dbReference>
<dbReference type="Gene3D" id="2.40.10.10">
    <property type="entry name" value="Trypsin-like serine proteases"/>
    <property type="match status" value="2"/>
</dbReference>
<dbReference type="InterPro" id="IPR004236">
    <property type="entry name" value="Pept_S1_alpha_lytic"/>
</dbReference>
<feature type="signal peptide" evidence="8">
    <location>
        <begin position="1"/>
        <end position="33"/>
    </location>
</feature>
<name>A0ABN2Z2X4_9ACTN</name>
<dbReference type="PRINTS" id="PR00861">
    <property type="entry name" value="ALYTICPTASE"/>
</dbReference>
<keyword evidence="5" id="KW-0720">Serine protease</keyword>
<proteinExistence type="inferred from homology"/>